<name>A0A8H4AB54_GIGMA</name>
<gene>
    <name evidence="1" type="ORF">F8M41_026428</name>
</gene>
<dbReference type="EMBL" id="WTPW01000986">
    <property type="protein sequence ID" value="KAF0464760.1"/>
    <property type="molecule type" value="Genomic_DNA"/>
</dbReference>
<accession>A0A8H4AB54</accession>
<protein>
    <submittedName>
        <fullName evidence="1">Uncharacterized protein</fullName>
    </submittedName>
</protein>
<sequence length="85" mass="9922">MNYIFIVIPNKSNAPNVSIVTKEELYYDNGKSCASCYHTRFQDVNVNSGNQEIDNLINNQFKFKLEWIPFHDFIDIKRIRTGGFS</sequence>
<dbReference type="AlphaFoldDB" id="A0A8H4AB54"/>
<comment type="caution">
    <text evidence="1">The sequence shown here is derived from an EMBL/GenBank/DDBJ whole genome shotgun (WGS) entry which is preliminary data.</text>
</comment>
<organism evidence="1 2">
    <name type="scientific">Gigaspora margarita</name>
    <dbReference type="NCBI Taxonomy" id="4874"/>
    <lineage>
        <taxon>Eukaryota</taxon>
        <taxon>Fungi</taxon>
        <taxon>Fungi incertae sedis</taxon>
        <taxon>Mucoromycota</taxon>
        <taxon>Glomeromycotina</taxon>
        <taxon>Glomeromycetes</taxon>
        <taxon>Diversisporales</taxon>
        <taxon>Gigasporaceae</taxon>
        <taxon>Gigaspora</taxon>
    </lineage>
</organism>
<dbReference type="Proteomes" id="UP000439903">
    <property type="component" value="Unassembled WGS sequence"/>
</dbReference>
<dbReference type="OrthoDB" id="2432957at2759"/>
<evidence type="ECO:0000313" key="2">
    <source>
        <dbReference type="Proteomes" id="UP000439903"/>
    </source>
</evidence>
<reference evidence="1 2" key="1">
    <citation type="journal article" date="2019" name="Environ. Microbiol.">
        <title>At the nexus of three kingdoms: the genome of the mycorrhizal fungus Gigaspora margarita provides insights into plant, endobacterial and fungal interactions.</title>
        <authorList>
            <person name="Venice F."/>
            <person name="Ghignone S."/>
            <person name="Salvioli di Fossalunga A."/>
            <person name="Amselem J."/>
            <person name="Novero M."/>
            <person name="Xianan X."/>
            <person name="Sedzielewska Toro K."/>
            <person name="Morin E."/>
            <person name="Lipzen A."/>
            <person name="Grigoriev I.V."/>
            <person name="Henrissat B."/>
            <person name="Martin F.M."/>
            <person name="Bonfante P."/>
        </authorList>
    </citation>
    <scope>NUCLEOTIDE SEQUENCE [LARGE SCALE GENOMIC DNA]</scope>
    <source>
        <strain evidence="1 2">BEG34</strain>
    </source>
</reference>
<evidence type="ECO:0000313" key="1">
    <source>
        <dbReference type="EMBL" id="KAF0464760.1"/>
    </source>
</evidence>
<keyword evidence="2" id="KW-1185">Reference proteome</keyword>
<proteinExistence type="predicted"/>